<dbReference type="Pfam" id="PF00300">
    <property type="entry name" value="His_Phos_1"/>
    <property type="match status" value="1"/>
</dbReference>
<dbReference type="KEGG" id="mku:I2456_25855"/>
<protein>
    <submittedName>
        <fullName evidence="2">Histidine phosphatase family protein</fullName>
    </submittedName>
    <submittedName>
        <fullName evidence="1">Phosphoglycerate mutase</fullName>
    </submittedName>
</protein>
<dbReference type="SUPFAM" id="SSF53254">
    <property type="entry name" value="Phosphoglycerate mutase-like"/>
    <property type="match status" value="1"/>
</dbReference>
<keyword evidence="3" id="KW-1185">Reference proteome</keyword>
<name>A0AAX1JB34_9MYCO</name>
<organism evidence="2 4">
    <name type="scientific">Mycobacterium kubicae</name>
    <dbReference type="NCBI Taxonomy" id="120959"/>
    <lineage>
        <taxon>Bacteria</taxon>
        <taxon>Bacillati</taxon>
        <taxon>Actinomycetota</taxon>
        <taxon>Actinomycetes</taxon>
        <taxon>Mycobacteriales</taxon>
        <taxon>Mycobacteriaceae</taxon>
        <taxon>Mycobacterium</taxon>
        <taxon>Mycobacterium simiae complex</taxon>
    </lineage>
</organism>
<dbReference type="InterPro" id="IPR029033">
    <property type="entry name" value="His_PPase_superfam"/>
</dbReference>
<dbReference type="SMART" id="SM00855">
    <property type="entry name" value="PGAM"/>
    <property type="match status" value="1"/>
</dbReference>
<sequence>MTGVLRLTLISHAMTEAMAVARFPGDEPLSDVGRRQVPAPIEGGARQLVAPERRAQQTAQLLGLRATTEPRLADLDYGCWRGQTLHEVPPAELQLWLTEPAAAPHGGESIGDLVERVAGWMNSLSGATPTSAVTHPAVIRAALLVALHAPLEAFWRIDVAPVSRTVLHLRGQCWTLRL</sequence>
<gene>
    <name evidence="2" type="ORF">I2456_25855</name>
    <name evidence="1" type="ORF">MKUB_35520</name>
</gene>
<dbReference type="Gene3D" id="3.40.50.1240">
    <property type="entry name" value="Phosphoglycerate mutase-like"/>
    <property type="match status" value="1"/>
</dbReference>
<dbReference type="AlphaFoldDB" id="A0AAX1JB34"/>
<dbReference type="EMBL" id="BLKU01000005">
    <property type="protein sequence ID" value="GFG66062.1"/>
    <property type="molecule type" value="Genomic_DNA"/>
</dbReference>
<reference evidence="1 3" key="1">
    <citation type="journal article" date="2019" name="Emerg. Microbes Infect.">
        <title>Comprehensive subspecies identification of 175 nontuberculous mycobacteria species based on 7547 genomic profiles.</title>
        <authorList>
            <person name="Matsumoto Y."/>
            <person name="Kinjo T."/>
            <person name="Motooka D."/>
            <person name="Nabeya D."/>
            <person name="Jung N."/>
            <person name="Uechi K."/>
            <person name="Horii T."/>
            <person name="Iida T."/>
            <person name="Fujita J."/>
            <person name="Nakamura S."/>
        </authorList>
    </citation>
    <scope>NUCLEOTIDE SEQUENCE [LARGE SCALE GENOMIC DNA]</scope>
    <source>
        <strain evidence="1 3">JCM 13573</strain>
    </source>
</reference>
<dbReference type="Proteomes" id="UP000663583">
    <property type="component" value="Chromosome"/>
</dbReference>
<dbReference type="RefSeq" id="WP_068023185.1">
    <property type="nucleotide sequence ID" value="NZ_BLKU01000005.1"/>
</dbReference>
<dbReference type="EMBL" id="CP065047">
    <property type="protein sequence ID" value="QPI37646.1"/>
    <property type="molecule type" value="Genomic_DNA"/>
</dbReference>
<dbReference type="InterPro" id="IPR013078">
    <property type="entry name" value="His_Pase_superF_clade-1"/>
</dbReference>
<dbReference type="Proteomes" id="UP000465306">
    <property type="component" value="Unassembled WGS sequence"/>
</dbReference>
<reference evidence="2" key="3">
    <citation type="submission" date="2020-11" db="EMBL/GenBank/DDBJ databases">
        <title>Intraspecies plasmid and genomic variation of Mycobacterium kubicae revealed by the complete genome sequences of two clinical isolates.</title>
        <authorList>
            <person name="Hendrix J.R."/>
            <person name="Epperson L.E."/>
            <person name="Honda J.R."/>
            <person name="Strong M."/>
        </authorList>
    </citation>
    <scope>NUCLEOTIDE SEQUENCE</scope>
    <source>
        <strain evidence="2">JCM 13573</strain>
    </source>
</reference>
<evidence type="ECO:0000313" key="3">
    <source>
        <dbReference type="Proteomes" id="UP000465306"/>
    </source>
</evidence>
<reference evidence="1" key="2">
    <citation type="submission" date="2020-02" db="EMBL/GenBank/DDBJ databases">
        <authorList>
            <person name="Matsumoto Y."/>
            <person name="Kinjo T."/>
            <person name="Motooka D."/>
            <person name="Nabeya D."/>
            <person name="Jung N."/>
            <person name="Uechi K."/>
            <person name="Horii T."/>
            <person name="Iida T."/>
            <person name="Fujita J."/>
            <person name="Nakamura S."/>
        </authorList>
    </citation>
    <scope>NUCLEOTIDE SEQUENCE</scope>
    <source>
        <strain evidence="1">JCM 13573</strain>
    </source>
</reference>
<evidence type="ECO:0000313" key="1">
    <source>
        <dbReference type="EMBL" id="GFG66062.1"/>
    </source>
</evidence>
<proteinExistence type="predicted"/>
<evidence type="ECO:0000313" key="4">
    <source>
        <dbReference type="Proteomes" id="UP000663583"/>
    </source>
</evidence>
<evidence type="ECO:0000313" key="2">
    <source>
        <dbReference type="EMBL" id="QPI37646.1"/>
    </source>
</evidence>
<accession>A0AAX1JB34</accession>